<name>A0A0G0VK57_9BACT</name>
<evidence type="ECO:0008006" key="3">
    <source>
        <dbReference type="Google" id="ProtNLM"/>
    </source>
</evidence>
<sequence length="480" mass="56129">MRIFLIEWDAENKEFIDVVTTLKQRGHEILYWTYGDNKEVSSECKKNFSDTIFHHRQDAMAGKPAAPFVENEFLPVGEDVIEKLYRTESILQTMKHYEKMPLTTIEKKHLFYEYLRYWRGLLQLLKPEVIIFNVWPHSSYSFITYAVAKFLGIKTLMFEAVRVDGRLILIDDYEKGSQDLKDEISRNKNKIIKIDELSDITRRYYQSHLKKNSDVKPPDFKFLYRNFAGIGLLKKRTELILSSSKDFSIFKKFFLYLSKIFGDNLHKEYSKLTVEPDLNKKFIYFGLHYQPECSTSPLGGLFVDQILAIQILSASLPSDWLIYVKEHPWQWLTGGINFTNFRYKGYYNPIAQLKNVRLISTETDSIVLIEKAQVVATISGTGGWEGLMRLKPVIVFGYPWYRDCVGVFKVNSVDTCKKAFAQIVSVFEIKQQEITNFLYSLDQVSCRGYLEELYREQAQISVEENSKNLTRALLNELDKK</sequence>
<accession>A0A0G0VK57</accession>
<gene>
    <name evidence="1" type="ORF">UU49_C0001G0007</name>
</gene>
<dbReference type="STRING" id="1619048.UU49_C0001G0007"/>
<proteinExistence type="predicted"/>
<reference evidence="1 2" key="1">
    <citation type="journal article" date="2015" name="Nature">
        <title>rRNA introns, odd ribosomes, and small enigmatic genomes across a large radiation of phyla.</title>
        <authorList>
            <person name="Brown C.T."/>
            <person name="Hug L.A."/>
            <person name="Thomas B.C."/>
            <person name="Sharon I."/>
            <person name="Castelle C.J."/>
            <person name="Singh A."/>
            <person name="Wilkins M.J."/>
            <person name="Williams K.H."/>
            <person name="Banfield J.F."/>
        </authorList>
    </citation>
    <scope>NUCLEOTIDE SEQUENCE [LARGE SCALE GENOMIC DNA]</scope>
</reference>
<dbReference type="InterPro" id="IPR007833">
    <property type="entry name" value="Capsule_polysaccharide_synth"/>
</dbReference>
<dbReference type="Pfam" id="PF05159">
    <property type="entry name" value="Capsule_synth"/>
    <property type="match status" value="1"/>
</dbReference>
<dbReference type="AlphaFoldDB" id="A0A0G0VK57"/>
<organism evidence="1 2">
    <name type="scientific">Candidatus Magasanikbacteria bacterium GW2011_GWC2_41_17</name>
    <dbReference type="NCBI Taxonomy" id="1619048"/>
    <lineage>
        <taxon>Bacteria</taxon>
        <taxon>Candidatus Magasanikiibacteriota</taxon>
    </lineage>
</organism>
<dbReference type="EMBL" id="LCAV01000001">
    <property type="protein sequence ID" value="KKS00007.1"/>
    <property type="molecule type" value="Genomic_DNA"/>
</dbReference>
<protein>
    <recommendedName>
        <fullName evidence="3">Capsule polysaccharide biosynthesis protein</fullName>
    </recommendedName>
</protein>
<comment type="caution">
    <text evidence="1">The sequence shown here is derived from an EMBL/GenBank/DDBJ whole genome shotgun (WGS) entry which is preliminary data.</text>
</comment>
<evidence type="ECO:0000313" key="2">
    <source>
        <dbReference type="Proteomes" id="UP000034108"/>
    </source>
</evidence>
<evidence type="ECO:0000313" key="1">
    <source>
        <dbReference type="EMBL" id="KKS00007.1"/>
    </source>
</evidence>
<dbReference type="Proteomes" id="UP000034108">
    <property type="component" value="Unassembled WGS sequence"/>
</dbReference>
<dbReference type="GO" id="GO:0015774">
    <property type="term" value="P:polysaccharide transport"/>
    <property type="evidence" value="ECO:0007669"/>
    <property type="project" value="InterPro"/>
</dbReference>
<dbReference type="GO" id="GO:0000271">
    <property type="term" value="P:polysaccharide biosynthetic process"/>
    <property type="evidence" value="ECO:0007669"/>
    <property type="project" value="InterPro"/>
</dbReference>